<dbReference type="PANTHER" id="PTHR44858:SF1">
    <property type="entry name" value="UDP-N-ACETYLGLUCOSAMINE--PEPTIDE N-ACETYLGLUCOSAMINYLTRANSFERASE SPINDLY-RELATED"/>
    <property type="match status" value="1"/>
</dbReference>
<evidence type="ECO:0008006" key="5">
    <source>
        <dbReference type="Google" id="ProtNLM"/>
    </source>
</evidence>
<evidence type="ECO:0000313" key="4">
    <source>
        <dbReference type="Proteomes" id="UP001207228"/>
    </source>
</evidence>
<dbReference type="SUPFAM" id="SSF48452">
    <property type="entry name" value="TPR-like"/>
    <property type="match status" value="1"/>
</dbReference>
<evidence type="ECO:0000313" key="3">
    <source>
        <dbReference type="EMBL" id="MCX2741466.1"/>
    </source>
</evidence>
<accession>A0ABT3RIY6</accession>
<dbReference type="InterPro" id="IPR050498">
    <property type="entry name" value="Ycf3"/>
</dbReference>
<dbReference type="Proteomes" id="UP001207228">
    <property type="component" value="Unassembled WGS sequence"/>
</dbReference>
<sequence>MKHPRFSSKLYHLSECERIKLMYEAFEGCKAYVGSYERSDDLYIMGISSLFKCLETEYLNREYKYEFNSLALPKVHHELDKLGNEIHNYPFALMVKAIALLIERREYDAEAYIMKALALGLDNVLAHITECIIDIKLLKLDKAKRAIKRIRRKNKEYFSIIQTLNDYMSFDKNDMDYFQHNPIKIFSWCLNLGSSIEPKVDAVLHPEFIFDGYLDDGHNTIFLGSFWKQKLQEPRYGTPAYDALYSFNLLTDRVIDLWGWDWYNIRKRALVEVNKALKINNDYSWAYCVRAAIHMAGCDLEKALKDINRAMTLGLSNSHILFFRANIYLKMGKLNNCLLDVNNAIKKSSDLDNLSVYHLFRINLFVSQGDNRFNRLQKVTKLISHE</sequence>
<protein>
    <recommendedName>
        <fullName evidence="5">Tetratricopeptide repeat protein</fullName>
    </recommendedName>
</protein>
<keyword evidence="2" id="KW-0802">TPR repeat</keyword>
<comment type="caution">
    <text evidence="3">The sequence shown here is derived from an EMBL/GenBank/DDBJ whole genome shotgun (WGS) entry which is preliminary data.</text>
</comment>
<organism evidence="3 4">
    <name type="scientific">Pontibacter anaerobius</name>
    <dbReference type="NCBI Taxonomy" id="2993940"/>
    <lineage>
        <taxon>Bacteria</taxon>
        <taxon>Pseudomonadati</taxon>
        <taxon>Bacteroidota</taxon>
        <taxon>Cytophagia</taxon>
        <taxon>Cytophagales</taxon>
        <taxon>Hymenobacteraceae</taxon>
        <taxon>Pontibacter</taxon>
    </lineage>
</organism>
<keyword evidence="1" id="KW-0677">Repeat</keyword>
<dbReference type="InterPro" id="IPR019734">
    <property type="entry name" value="TPR_rpt"/>
</dbReference>
<evidence type="ECO:0000256" key="1">
    <source>
        <dbReference type="ARBA" id="ARBA00022737"/>
    </source>
</evidence>
<dbReference type="Gene3D" id="1.25.40.10">
    <property type="entry name" value="Tetratricopeptide repeat domain"/>
    <property type="match status" value="1"/>
</dbReference>
<name>A0ABT3RIY6_9BACT</name>
<dbReference type="RefSeq" id="WP_266053685.1">
    <property type="nucleotide sequence ID" value="NZ_JAPFQO010000011.1"/>
</dbReference>
<gene>
    <name evidence="3" type="ORF">OO017_16015</name>
</gene>
<dbReference type="SMART" id="SM00028">
    <property type="entry name" value="TPR"/>
    <property type="match status" value="3"/>
</dbReference>
<evidence type="ECO:0000256" key="2">
    <source>
        <dbReference type="ARBA" id="ARBA00022803"/>
    </source>
</evidence>
<reference evidence="3 4" key="1">
    <citation type="submission" date="2022-11" db="EMBL/GenBank/DDBJ databases">
        <title>The characterization of three novel Bacteroidetes species and genomic analysis of their roles in tidal elemental geochemical cycles.</title>
        <authorList>
            <person name="Ma K.-J."/>
        </authorList>
    </citation>
    <scope>NUCLEOTIDE SEQUENCE [LARGE SCALE GENOMIC DNA]</scope>
    <source>
        <strain evidence="3 4">M82</strain>
    </source>
</reference>
<dbReference type="InterPro" id="IPR011990">
    <property type="entry name" value="TPR-like_helical_dom_sf"/>
</dbReference>
<keyword evidence="4" id="KW-1185">Reference proteome</keyword>
<dbReference type="EMBL" id="JAPFQO010000011">
    <property type="protein sequence ID" value="MCX2741466.1"/>
    <property type="molecule type" value="Genomic_DNA"/>
</dbReference>
<dbReference type="PANTHER" id="PTHR44858">
    <property type="entry name" value="TETRATRICOPEPTIDE REPEAT PROTEIN 6"/>
    <property type="match status" value="1"/>
</dbReference>
<proteinExistence type="predicted"/>